<dbReference type="RefSeq" id="WP_262856679.1">
    <property type="nucleotide sequence ID" value="NZ_JAOPKZ010000018.1"/>
</dbReference>
<evidence type="ECO:0000313" key="3">
    <source>
        <dbReference type="Proteomes" id="UP001209553"/>
    </source>
</evidence>
<evidence type="ECO:0000313" key="2">
    <source>
        <dbReference type="EMBL" id="MCU5746975.1"/>
    </source>
</evidence>
<comment type="caution">
    <text evidence="2">The sequence shown here is derived from an EMBL/GenBank/DDBJ whole genome shotgun (WGS) entry which is preliminary data.</text>
</comment>
<keyword evidence="1" id="KW-1133">Transmembrane helix</keyword>
<organism evidence="2 3">
    <name type="scientific">Staphylococcus marylandisciuri</name>
    <dbReference type="NCBI Taxonomy" id="2981529"/>
    <lineage>
        <taxon>Bacteria</taxon>
        <taxon>Bacillati</taxon>
        <taxon>Bacillota</taxon>
        <taxon>Bacilli</taxon>
        <taxon>Bacillales</taxon>
        <taxon>Staphylococcaceae</taxon>
        <taxon>Staphylococcus</taxon>
    </lineage>
</organism>
<keyword evidence="1" id="KW-0472">Membrane</keyword>
<gene>
    <name evidence="2" type="ORF">N9R04_09825</name>
</gene>
<dbReference type="InterPro" id="IPR049869">
    <property type="entry name" value="VraH"/>
</dbReference>
<dbReference type="Proteomes" id="UP001209553">
    <property type="component" value="Unassembled WGS sequence"/>
</dbReference>
<dbReference type="EMBL" id="JAOPKZ010000018">
    <property type="protein sequence ID" value="MCU5746975.1"/>
    <property type="molecule type" value="Genomic_DNA"/>
</dbReference>
<keyword evidence="3" id="KW-1185">Reference proteome</keyword>
<sequence length="60" mass="7190">MNFKEMYYYLMNKQWETDELVWFILSMVVGSMVITPIIGVPAGAIFYLYCIDKDFKDRDH</sequence>
<dbReference type="NCBIfam" id="NF033835">
    <property type="entry name" value="VraH_fam"/>
    <property type="match status" value="1"/>
</dbReference>
<name>A0ABT2QSN7_9STAP</name>
<accession>A0ABT2QSN7</accession>
<keyword evidence="1" id="KW-0812">Transmembrane</keyword>
<reference evidence="2 3" key="1">
    <citation type="journal article" date="2023" name="Int. J. Syst. Evol. Microbiol.">
        <title>Streptococcus sciuri sp. nov., Staphylococcus marylandisciuri sp. nov. and Staphylococcus americanisciuri sp. nov., isolated from faeces of eastern grey squirrel (Sciurus carolinensis).</title>
        <authorList>
            <person name="Volokhov D.V."/>
            <person name="Zagorodnyaya T.A."/>
            <person name="Furtak V.A."/>
            <person name="Nattanmai G."/>
            <person name="Randall L."/>
            <person name="Jose S."/>
            <person name="Gao Y."/>
            <person name="Eisenberg T."/>
            <person name="Delmonte P."/>
            <person name="Blom J."/>
            <person name="Mitchell K.K."/>
        </authorList>
    </citation>
    <scope>NUCLEOTIDE SEQUENCE [LARGE SCALE GENOMIC DNA]</scope>
    <source>
        <strain evidence="2 3">SQ8-PEA</strain>
    </source>
</reference>
<proteinExistence type="predicted"/>
<evidence type="ECO:0000256" key="1">
    <source>
        <dbReference type="SAM" id="Phobius"/>
    </source>
</evidence>
<protein>
    <submittedName>
        <fullName evidence="2">VraH family protein</fullName>
    </submittedName>
</protein>
<feature type="transmembrane region" description="Helical" evidence="1">
    <location>
        <begin position="20"/>
        <end position="50"/>
    </location>
</feature>